<sequence length="88" mass="10278">MNLVPPPLRRGMSYALTLPTRELCFNPASAWEEHTITGRHGQPTRLYMEWGFGRIVREVPGEGVSTSVAFKDWQAWRMHTQRYDQEDE</sequence>
<gene>
    <name evidence="1" type="ORF">CPOL0286_LOCUS12899</name>
</gene>
<reference evidence="1" key="1">
    <citation type="submission" date="2021-01" db="EMBL/GenBank/DDBJ databases">
        <authorList>
            <person name="Corre E."/>
            <person name="Pelletier E."/>
            <person name="Niang G."/>
            <person name="Scheremetjew M."/>
            <person name="Finn R."/>
            <person name="Kale V."/>
            <person name="Holt S."/>
            <person name="Cochrane G."/>
            <person name="Meng A."/>
            <person name="Brown T."/>
            <person name="Cohen L."/>
        </authorList>
    </citation>
    <scope>NUCLEOTIDE SEQUENCE</scope>
    <source>
        <strain evidence="1">UIO037</strain>
    </source>
</reference>
<organism evidence="1">
    <name type="scientific">Prymnesium polylepis</name>
    <dbReference type="NCBI Taxonomy" id="72548"/>
    <lineage>
        <taxon>Eukaryota</taxon>
        <taxon>Haptista</taxon>
        <taxon>Haptophyta</taxon>
        <taxon>Prymnesiophyceae</taxon>
        <taxon>Prymnesiales</taxon>
        <taxon>Prymnesiaceae</taxon>
        <taxon>Prymnesium</taxon>
    </lineage>
</organism>
<dbReference type="AlphaFoldDB" id="A0A7S4IVJ1"/>
<accession>A0A7S4IVJ1</accession>
<protein>
    <submittedName>
        <fullName evidence="1">Uncharacterized protein</fullName>
    </submittedName>
</protein>
<proteinExistence type="predicted"/>
<name>A0A7S4IVJ1_9EUKA</name>
<evidence type="ECO:0000313" key="1">
    <source>
        <dbReference type="EMBL" id="CAE2240647.1"/>
    </source>
</evidence>
<dbReference type="EMBL" id="HBKO01028067">
    <property type="protein sequence ID" value="CAE2240647.1"/>
    <property type="molecule type" value="Transcribed_RNA"/>
</dbReference>